<sequence>MIICHPFVSSTLSEVCPIVSTYSLFPRKKTLNIFRAFLHFHSCLGLFDRTSSLI</sequence>
<reference evidence="1" key="1">
    <citation type="submission" date="2014-09" db="EMBL/GenBank/DDBJ databases">
        <authorList>
            <person name="Magalhaes I.L.F."/>
            <person name="Oliveira U."/>
            <person name="Santos F.R."/>
            <person name="Vidigal T.H.D.A."/>
            <person name="Brescovit A.D."/>
            <person name="Santos A.J."/>
        </authorList>
    </citation>
    <scope>NUCLEOTIDE SEQUENCE</scope>
    <source>
        <tissue evidence="1">Shoot tissue taken approximately 20 cm above the soil surface</tissue>
    </source>
</reference>
<organism evidence="1">
    <name type="scientific">Arundo donax</name>
    <name type="common">Giant reed</name>
    <name type="synonym">Donax arundinaceus</name>
    <dbReference type="NCBI Taxonomy" id="35708"/>
    <lineage>
        <taxon>Eukaryota</taxon>
        <taxon>Viridiplantae</taxon>
        <taxon>Streptophyta</taxon>
        <taxon>Embryophyta</taxon>
        <taxon>Tracheophyta</taxon>
        <taxon>Spermatophyta</taxon>
        <taxon>Magnoliopsida</taxon>
        <taxon>Liliopsida</taxon>
        <taxon>Poales</taxon>
        <taxon>Poaceae</taxon>
        <taxon>PACMAD clade</taxon>
        <taxon>Arundinoideae</taxon>
        <taxon>Arundineae</taxon>
        <taxon>Arundo</taxon>
    </lineage>
</organism>
<dbReference type="AlphaFoldDB" id="A0A0A8ZAZ2"/>
<name>A0A0A8ZAZ2_ARUDO</name>
<accession>A0A0A8ZAZ2</accession>
<reference evidence="1" key="2">
    <citation type="journal article" date="2015" name="Data Brief">
        <title>Shoot transcriptome of the giant reed, Arundo donax.</title>
        <authorList>
            <person name="Barrero R.A."/>
            <person name="Guerrero F.D."/>
            <person name="Moolhuijzen P."/>
            <person name="Goolsby J.A."/>
            <person name="Tidwell J."/>
            <person name="Bellgard S.E."/>
            <person name="Bellgard M.I."/>
        </authorList>
    </citation>
    <scope>NUCLEOTIDE SEQUENCE</scope>
    <source>
        <tissue evidence="1">Shoot tissue taken approximately 20 cm above the soil surface</tissue>
    </source>
</reference>
<proteinExistence type="predicted"/>
<protein>
    <submittedName>
        <fullName evidence="1">Uncharacterized protein</fullName>
    </submittedName>
</protein>
<evidence type="ECO:0000313" key="1">
    <source>
        <dbReference type="EMBL" id="JAD34853.1"/>
    </source>
</evidence>
<dbReference type="EMBL" id="GBRH01263042">
    <property type="protein sequence ID" value="JAD34853.1"/>
    <property type="molecule type" value="Transcribed_RNA"/>
</dbReference>